<name>A0A4Y8K3G6_9MICO</name>
<sequence>MTNRANTASATGPSIGWRLGASSWLLLLFVGSGALAALAFGLLAGVARRRSWTIFAGVYAVAAIIARIPEGNLGQITQGSLFLVVMLHGLIINQSWLLLLWGRKENGLTFIGTPRRAPRRRKSRARTAATPRRRAAAVTKEAVPKEAEKLLSGGGTSRSDYVADTPASTRSAPVATVAAAELVDVNTANQRTLAKLPGMDRLLAKAAVTERSKRGGFASLDAFAASAGLQPHEMVRLGSEAFCSTRPRAPRSFGRRVDY</sequence>
<evidence type="ECO:0000313" key="4">
    <source>
        <dbReference type="Proteomes" id="UP000297472"/>
    </source>
</evidence>
<organism evidence="3 4">
    <name type="scientific">Cryobacterium cryoconiti</name>
    <dbReference type="NCBI Taxonomy" id="1259239"/>
    <lineage>
        <taxon>Bacteria</taxon>
        <taxon>Bacillati</taxon>
        <taxon>Actinomycetota</taxon>
        <taxon>Actinomycetes</taxon>
        <taxon>Micrococcales</taxon>
        <taxon>Microbacteriaceae</taxon>
        <taxon>Cryobacterium</taxon>
    </lineage>
</organism>
<dbReference type="Proteomes" id="UP000297472">
    <property type="component" value="Unassembled WGS sequence"/>
</dbReference>
<dbReference type="AlphaFoldDB" id="A0A4Y8K3G6"/>
<dbReference type="OrthoDB" id="9790239at2"/>
<dbReference type="Pfam" id="PF12836">
    <property type="entry name" value="HHH_3"/>
    <property type="match status" value="1"/>
</dbReference>
<evidence type="ECO:0000256" key="2">
    <source>
        <dbReference type="SAM" id="Phobius"/>
    </source>
</evidence>
<dbReference type="InterPro" id="IPR010994">
    <property type="entry name" value="RuvA_2-like"/>
</dbReference>
<evidence type="ECO:0000256" key="1">
    <source>
        <dbReference type="SAM" id="MobiDB-lite"/>
    </source>
</evidence>
<keyword evidence="2" id="KW-0812">Transmembrane</keyword>
<evidence type="ECO:0000313" key="3">
    <source>
        <dbReference type="EMBL" id="TFD34152.1"/>
    </source>
</evidence>
<protein>
    <submittedName>
        <fullName evidence="3">Helix-hairpin-helix domain-containing protein</fullName>
    </submittedName>
</protein>
<accession>A0A4Y8K3G6</accession>
<keyword evidence="4" id="KW-1185">Reference proteome</keyword>
<feature type="region of interest" description="Disordered" evidence="1">
    <location>
        <begin position="147"/>
        <end position="166"/>
    </location>
</feature>
<comment type="caution">
    <text evidence="3">The sequence shown here is derived from an EMBL/GenBank/DDBJ whole genome shotgun (WGS) entry which is preliminary data.</text>
</comment>
<feature type="region of interest" description="Disordered" evidence="1">
    <location>
        <begin position="115"/>
        <end position="135"/>
    </location>
</feature>
<keyword evidence="2" id="KW-1133">Transmembrane helix</keyword>
<dbReference type="Gene3D" id="1.10.150.320">
    <property type="entry name" value="Photosystem II 12 kDa extrinsic protein"/>
    <property type="match status" value="1"/>
</dbReference>
<feature type="transmembrane region" description="Helical" evidence="2">
    <location>
        <begin position="52"/>
        <end position="69"/>
    </location>
</feature>
<dbReference type="EMBL" id="SOHA01000001">
    <property type="protein sequence ID" value="TFD34152.1"/>
    <property type="molecule type" value="Genomic_DNA"/>
</dbReference>
<gene>
    <name evidence="3" type="ORF">E3T49_00305</name>
</gene>
<keyword evidence="2" id="KW-0472">Membrane</keyword>
<reference evidence="3 4" key="1">
    <citation type="submission" date="2019-03" db="EMBL/GenBank/DDBJ databases">
        <title>Genomics of glacier-inhabiting Cryobacterium strains.</title>
        <authorList>
            <person name="Liu Q."/>
            <person name="Xin Y.-H."/>
        </authorList>
    </citation>
    <scope>NUCLEOTIDE SEQUENCE [LARGE SCALE GENOMIC DNA]</scope>
    <source>
        <strain evidence="3 4">TMT1-51</strain>
    </source>
</reference>
<feature type="transmembrane region" description="Helical" evidence="2">
    <location>
        <begin position="81"/>
        <end position="101"/>
    </location>
</feature>
<proteinExistence type="predicted"/>
<dbReference type="RefSeq" id="WP_134422355.1">
    <property type="nucleotide sequence ID" value="NZ_SOHA01000001.1"/>
</dbReference>
<dbReference type="SUPFAM" id="SSF47781">
    <property type="entry name" value="RuvA domain 2-like"/>
    <property type="match status" value="1"/>
</dbReference>
<feature type="compositionally biased region" description="Basic residues" evidence="1">
    <location>
        <begin position="116"/>
        <end position="135"/>
    </location>
</feature>
<feature type="transmembrane region" description="Helical" evidence="2">
    <location>
        <begin position="24"/>
        <end position="45"/>
    </location>
</feature>